<dbReference type="EMBL" id="QPGR01000024">
    <property type="protein sequence ID" value="TBR78491.1"/>
    <property type="molecule type" value="Genomic_DNA"/>
</dbReference>
<accession>A0A4Q9JSU2</accession>
<reference evidence="1 2" key="1">
    <citation type="submission" date="2018-07" db="EMBL/GenBank/DDBJ databases">
        <title>Campylobacter zealandensis sp. nov., isolated from birds and water in New Zealand.</title>
        <authorList>
            <person name="Wilkinson D.A."/>
            <person name="Biggs P.J."/>
            <person name="French N.P."/>
            <person name="Midwinter A.C."/>
        </authorList>
    </citation>
    <scope>NUCLEOTIDE SEQUENCE [LARGE SCALE GENOMIC DNA]</scope>
    <source>
        <strain evidence="1 2">B423b</strain>
    </source>
</reference>
<proteinExistence type="predicted"/>
<dbReference type="OrthoDB" id="3611744at2"/>
<organism evidence="1 2">
    <name type="scientific">Campylobacter novaezeelandiae</name>
    <dbReference type="NCBI Taxonomy" id="2267891"/>
    <lineage>
        <taxon>Bacteria</taxon>
        <taxon>Pseudomonadati</taxon>
        <taxon>Campylobacterota</taxon>
        <taxon>Epsilonproteobacteria</taxon>
        <taxon>Campylobacterales</taxon>
        <taxon>Campylobacteraceae</taxon>
        <taxon>Campylobacter</taxon>
    </lineage>
</organism>
<dbReference type="Proteomes" id="UP000292583">
    <property type="component" value="Unassembled WGS sequence"/>
</dbReference>
<dbReference type="InterPro" id="IPR014985">
    <property type="entry name" value="WbqC"/>
</dbReference>
<keyword evidence="2" id="KW-1185">Reference proteome</keyword>
<name>A0A4Q9JSU2_9BACT</name>
<evidence type="ECO:0000313" key="1">
    <source>
        <dbReference type="EMBL" id="TBR78491.1"/>
    </source>
</evidence>
<sequence>MQPTFLPWIGYFCMIAKVKYFVFLDNVQFEQRSWQSRNKIKLQEKEHFISLSHQKTSQKTLICDIKLSKDTKWKDKILKTFYHAYSKSDNFNLIFDLLKHNLNKHENLCELNISLIIAICKILEINTPLFRSSILDLSDLKRENLLVEICKKLDSNHYLSANGSKAYLDKKEAKELFKDNKISISYFDFIHPIYKQNLNKQRGGGFISYLSIVDFLCSVKEPKEEFKKIILK</sequence>
<dbReference type="Pfam" id="PF08889">
    <property type="entry name" value="WbqC"/>
    <property type="match status" value="1"/>
</dbReference>
<protein>
    <recommendedName>
        <fullName evidence="3">WbqC family protein</fullName>
    </recommendedName>
</protein>
<dbReference type="AlphaFoldDB" id="A0A4Q9JSU2"/>
<evidence type="ECO:0008006" key="3">
    <source>
        <dbReference type="Google" id="ProtNLM"/>
    </source>
</evidence>
<gene>
    <name evidence="1" type="ORF">DU473_08020</name>
</gene>
<comment type="caution">
    <text evidence="1">The sequence shown here is derived from an EMBL/GenBank/DDBJ whole genome shotgun (WGS) entry which is preliminary data.</text>
</comment>
<evidence type="ECO:0000313" key="2">
    <source>
        <dbReference type="Proteomes" id="UP000292583"/>
    </source>
</evidence>